<keyword evidence="1" id="KW-0472">Membrane</keyword>
<accession>A0A9P4XKZ4</accession>
<keyword evidence="3" id="KW-1185">Reference proteome</keyword>
<evidence type="ECO:0000256" key="1">
    <source>
        <dbReference type="SAM" id="Phobius"/>
    </source>
</evidence>
<proteinExistence type="predicted"/>
<dbReference type="EMBL" id="QLNT01000004">
    <property type="protein sequence ID" value="KAF3074936.1"/>
    <property type="molecule type" value="Genomic_DNA"/>
</dbReference>
<evidence type="ECO:0000313" key="2">
    <source>
        <dbReference type="EMBL" id="KAF3074936.1"/>
    </source>
</evidence>
<gene>
    <name evidence="2" type="ORF">CFAM422_002727</name>
</gene>
<feature type="transmembrane region" description="Helical" evidence="1">
    <location>
        <begin position="57"/>
        <end position="76"/>
    </location>
</feature>
<protein>
    <submittedName>
        <fullName evidence="2">Uncharacterized protein</fullName>
    </submittedName>
</protein>
<name>A0A9P4XKZ4_9HYPO</name>
<keyword evidence="1" id="KW-0812">Transmembrane</keyword>
<reference evidence="2 3" key="1">
    <citation type="submission" date="2018-06" db="EMBL/GenBank/DDBJ databases">
        <title>Genome analysis of cellulolytic fungus Trichoderma lentiforme CFAM-422.</title>
        <authorList>
            <person name="Steindorff A.S."/>
            <person name="Formighieri E.F."/>
            <person name="Midorikawa G.E.O."/>
            <person name="Tamietti M.S."/>
            <person name="Ramos E.Z."/>
            <person name="Silva A.S."/>
            <person name="Bon E.P.S."/>
            <person name="Mendes T.D."/>
            <person name="Damaso M.C.T."/>
            <person name="Favaro L.C.L."/>
        </authorList>
    </citation>
    <scope>NUCLEOTIDE SEQUENCE [LARGE SCALE GENOMIC DNA]</scope>
    <source>
        <strain evidence="2 3">CFAM-422</strain>
    </source>
</reference>
<evidence type="ECO:0000313" key="3">
    <source>
        <dbReference type="Proteomes" id="UP000801864"/>
    </source>
</evidence>
<dbReference type="Proteomes" id="UP000801864">
    <property type="component" value="Unassembled WGS sequence"/>
</dbReference>
<dbReference type="AlphaFoldDB" id="A0A9P4XKZ4"/>
<organism evidence="2 3">
    <name type="scientific">Trichoderma lentiforme</name>
    <dbReference type="NCBI Taxonomy" id="1567552"/>
    <lineage>
        <taxon>Eukaryota</taxon>
        <taxon>Fungi</taxon>
        <taxon>Dikarya</taxon>
        <taxon>Ascomycota</taxon>
        <taxon>Pezizomycotina</taxon>
        <taxon>Sordariomycetes</taxon>
        <taxon>Hypocreomycetidae</taxon>
        <taxon>Hypocreales</taxon>
        <taxon>Hypocreaceae</taxon>
        <taxon>Trichoderma</taxon>
    </lineage>
</organism>
<sequence>MSDDRLDHALLLEVADALAGEGAVDLHSVDQDGDGDEAVRLDILVELLGDGLVEQDGVLGLVLDLALGPLLLLLLCSSCRRL</sequence>
<keyword evidence="1" id="KW-1133">Transmembrane helix</keyword>
<comment type="caution">
    <text evidence="2">The sequence shown here is derived from an EMBL/GenBank/DDBJ whole genome shotgun (WGS) entry which is preliminary data.</text>
</comment>